<evidence type="ECO:0000313" key="1">
    <source>
        <dbReference type="EMBL" id="KAI8420499.1"/>
    </source>
</evidence>
<name>A0ACC0J8W4_CHOFU</name>
<dbReference type="Proteomes" id="UP001064048">
    <property type="component" value="Chromosome 14"/>
</dbReference>
<comment type="caution">
    <text evidence="1">The sequence shown here is derived from an EMBL/GenBank/DDBJ whole genome shotgun (WGS) entry which is preliminary data.</text>
</comment>
<dbReference type="EMBL" id="CM046114">
    <property type="protein sequence ID" value="KAI8420499.1"/>
    <property type="molecule type" value="Genomic_DNA"/>
</dbReference>
<proteinExistence type="predicted"/>
<protein>
    <submittedName>
        <fullName evidence="1">Uncharacterized protein</fullName>
    </submittedName>
</protein>
<accession>A0ACC0J8W4</accession>
<organism evidence="1 2">
    <name type="scientific">Choristoneura fumiferana</name>
    <name type="common">Spruce budworm moth</name>
    <name type="synonym">Archips fumiferana</name>
    <dbReference type="NCBI Taxonomy" id="7141"/>
    <lineage>
        <taxon>Eukaryota</taxon>
        <taxon>Metazoa</taxon>
        <taxon>Ecdysozoa</taxon>
        <taxon>Arthropoda</taxon>
        <taxon>Hexapoda</taxon>
        <taxon>Insecta</taxon>
        <taxon>Pterygota</taxon>
        <taxon>Neoptera</taxon>
        <taxon>Endopterygota</taxon>
        <taxon>Lepidoptera</taxon>
        <taxon>Glossata</taxon>
        <taxon>Ditrysia</taxon>
        <taxon>Tortricoidea</taxon>
        <taxon>Tortricidae</taxon>
        <taxon>Tortricinae</taxon>
        <taxon>Choristoneura</taxon>
    </lineage>
</organism>
<feature type="non-terminal residue" evidence="1">
    <location>
        <position position="1"/>
    </location>
</feature>
<sequence>TEYKKLPALYELDEFYPCLQTSGDLYCYVDALLEYSAQTITHFNHTVVHRGVCMTQTCRQYLGNSTNLDQALEECLNATLYETHQLQTFFIISGFLLAYNILLVEEKTKVDWKMLPKGLVLRWLSRSLVCLMPNSKKPGSNLESNKSVSIATQIVVLGSKKTIEGDF</sequence>
<keyword evidence="2" id="KW-1185">Reference proteome</keyword>
<evidence type="ECO:0000313" key="2">
    <source>
        <dbReference type="Proteomes" id="UP001064048"/>
    </source>
</evidence>
<gene>
    <name evidence="1" type="ORF">MSG28_008982</name>
</gene>
<reference evidence="1 2" key="1">
    <citation type="journal article" date="2022" name="Genome Biol. Evol.">
        <title>The Spruce Budworm Genome: Reconstructing the Evolutionary History of Antifreeze Proteins.</title>
        <authorList>
            <person name="Beliveau C."/>
            <person name="Gagne P."/>
            <person name="Picq S."/>
            <person name="Vernygora O."/>
            <person name="Keeling C.I."/>
            <person name="Pinkney K."/>
            <person name="Doucet D."/>
            <person name="Wen F."/>
            <person name="Johnston J.S."/>
            <person name="Maaroufi H."/>
            <person name="Boyle B."/>
            <person name="Laroche J."/>
            <person name="Dewar K."/>
            <person name="Juretic N."/>
            <person name="Blackburn G."/>
            <person name="Nisole A."/>
            <person name="Brunet B."/>
            <person name="Brandao M."/>
            <person name="Lumley L."/>
            <person name="Duan J."/>
            <person name="Quan G."/>
            <person name="Lucarotti C.J."/>
            <person name="Roe A.D."/>
            <person name="Sperling F.A.H."/>
            <person name="Levesque R.C."/>
            <person name="Cusson M."/>
        </authorList>
    </citation>
    <scope>NUCLEOTIDE SEQUENCE [LARGE SCALE GENOMIC DNA]</scope>
    <source>
        <strain evidence="1">Glfc:IPQL:Cfum</strain>
    </source>
</reference>